<name>A0AB34KUE3_9PEZI</name>
<dbReference type="AlphaFoldDB" id="A0AB34KUE3"/>
<keyword evidence="7" id="KW-1185">Reference proteome</keyword>
<evidence type="ECO:0000256" key="5">
    <source>
        <dbReference type="SAM" id="MobiDB-lite"/>
    </source>
</evidence>
<gene>
    <name evidence="6" type="ORF">WHR41_02763</name>
</gene>
<evidence type="ECO:0000313" key="6">
    <source>
        <dbReference type="EMBL" id="KAL1588435.1"/>
    </source>
</evidence>
<evidence type="ECO:0000256" key="3">
    <source>
        <dbReference type="ARBA" id="ARBA00023140"/>
    </source>
</evidence>
<comment type="caution">
    <text evidence="6">The sequence shown here is derived from an EMBL/GenBank/DDBJ whole genome shotgun (WGS) entry which is preliminary data.</text>
</comment>
<dbReference type="EMBL" id="JAAQHG020000007">
    <property type="protein sequence ID" value="KAL1588435.1"/>
    <property type="molecule type" value="Genomic_DNA"/>
</dbReference>
<evidence type="ECO:0000256" key="2">
    <source>
        <dbReference type="ARBA" id="ARBA00023136"/>
    </source>
</evidence>
<keyword evidence="3" id="KW-0576">Peroxisome</keyword>
<dbReference type="RefSeq" id="XP_069231540.1">
    <property type="nucleotide sequence ID" value="XM_069371369.1"/>
</dbReference>
<evidence type="ECO:0000313" key="7">
    <source>
        <dbReference type="Proteomes" id="UP000803884"/>
    </source>
</evidence>
<comment type="subcellular location">
    <subcellularLocation>
        <location evidence="4">Peroxisome membrane</location>
    </subcellularLocation>
</comment>
<dbReference type="GeneID" id="96004207"/>
<proteinExistence type="predicted"/>
<reference evidence="6 7" key="1">
    <citation type="journal article" date="2020" name="Microbiol. Resour. Announc.">
        <title>Draft Genome Sequence of a Cladosporium Species Isolated from the Mesophotic Ascidian Didemnum maculosum.</title>
        <authorList>
            <person name="Gioti A."/>
            <person name="Siaperas R."/>
            <person name="Nikolaivits E."/>
            <person name="Le Goff G."/>
            <person name="Ouazzani J."/>
            <person name="Kotoulas G."/>
            <person name="Topakas E."/>
        </authorList>
    </citation>
    <scope>NUCLEOTIDE SEQUENCE [LARGE SCALE GENOMIC DNA]</scope>
    <source>
        <strain evidence="6 7">TM138-S3</strain>
    </source>
</reference>
<dbReference type="InterPro" id="IPR008733">
    <property type="entry name" value="PEX11"/>
</dbReference>
<evidence type="ECO:0000256" key="1">
    <source>
        <dbReference type="ARBA" id="ARBA00022593"/>
    </source>
</evidence>
<dbReference type="PANTHER" id="PTHR12652:SF25">
    <property type="entry name" value="MICROBODY (PEROXISOME) PROLIFERATION PROTEIN PEROXIN 11C (EUROFUNG)"/>
    <property type="match status" value="1"/>
</dbReference>
<protein>
    <recommendedName>
        <fullName evidence="8">Peroxin 11C</fullName>
    </recommendedName>
</protein>
<keyword evidence="2" id="KW-0472">Membrane</keyword>
<keyword evidence="1" id="KW-0962">Peroxisome biogenesis</keyword>
<dbReference type="PANTHER" id="PTHR12652">
    <property type="entry name" value="PEROXISOMAL BIOGENESIS FACTOR 11"/>
    <property type="match status" value="1"/>
</dbReference>
<dbReference type="Proteomes" id="UP000803884">
    <property type="component" value="Unassembled WGS sequence"/>
</dbReference>
<dbReference type="GO" id="GO:0005778">
    <property type="term" value="C:peroxisomal membrane"/>
    <property type="evidence" value="ECO:0007669"/>
    <property type="project" value="UniProtKB-SubCell"/>
</dbReference>
<organism evidence="6 7">
    <name type="scientific">Cladosporium halotolerans</name>
    <dbReference type="NCBI Taxonomy" id="1052096"/>
    <lineage>
        <taxon>Eukaryota</taxon>
        <taxon>Fungi</taxon>
        <taxon>Dikarya</taxon>
        <taxon>Ascomycota</taxon>
        <taxon>Pezizomycotina</taxon>
        <taxon>Dothideomycetes</taxon>
        <taxon>Dothideomycetidae</taxon>
        <taxon>Cladosporiales</taxon>
        <taxon>Cladosporiaceae</taxon>
        <taxon>Cladosporium</taxon>
    </lineage>
</organism>
<dbReference type="Pfam" id="PF05648">
    <property type="entry name" value="PEX11"/>
    <property type="match status" value="1"/>
</dbReference>
<feature type="region of interest" description="Disordered" evidence="5">
    <location>
        <begin position="1"/>
        <end position="25"/>
    </location>
</feature>
<accession>A0AB34KUE3</accession>
<dbReference type="GO" id="GO:0016559">
    <property type="term" value="P:peroxisome fission"/>
    <property type="evidence" value="ECO:0007669"/>
    <property type="project" value="InterPro"/>
</dbReference>
<evidence type="ECO:0000256" key="4">
    <source>
        <dbReference type="ARBA" id="ARBA00046271"/>
    </source>
</evidence>
<sequence>MSDPTAEPGAPVENQADAIPPARDNSIAKEVEKRAPRLVDIARTPDKIILRLNKLLAAPGGLSAFLSTFNYTLYLLTFLELKSQPLQARIAQRLGKAAAAPRAGPSPIASLATLLSSCRTTLRLLGVPPLYAWLRQLLQGPKPGQDRVLYATALTQCTFYLLFQSLENIALLTDHKVLSPALTARFNKSGSTARIYIWSYRAWFAGVVCDFVRLGREAQLERAKRAKRSEGEKGGVSVLEEDQKADAKWWAEAVVPASWFPMALHFALENGLPGFNLGVMGMAGGIAGLGRFASLWAATAE</sequence>
<evidence type="ECO:0008006" key="8">
    <source>
        <dbReference type="Google" id="ProtNLM"/>
    </source>
</evidence>